<dbReference type="GO" id="GO:0003677">
    <property type="term" value="F:DNA binding"/>
    <property type="evidence" value="ECO:0007669"/>
    <property type="project" value="UniProtKB-KW"/>
</dbReference>
<evidence type="ECO:0000256" key="5">
    <source>
        <dbReference type="ARBA" id="ARBA00022990"/>
    </source>
</evidence>
<organism evidence="9 10">
    <name type="scientific">Manduca sexta</name>
    <name type="common">Tobacco hawkmoth</name>
    <name type="synonym">Tobacco hornworm</name>
    <dbReference type="NCBI Taxonomy" id="7130"/>
    <lineage>
        <taxon>Eukaryota</taxon>
        <taxon>Metazoa</taxon>
        <taxon>Ecdysozoa</taxon>
        <taxon>Arthropoda</taxon>
        <taxon>Hexapoda</taxon>
        <taxon>Insecta</taxon>
        <taxon>Pterygota</taxon>
        <taxon>Neoptera</taxon>
        <taxon>Endopterygota</taxon>
        <taxon>Lepidoptera</taxon>
        <taxon>Glossata</taxon>
        <taxon>Ditrysia</taxon>
        <taxon>Bombycoidea</taxon>
        <taxon>Sphingidae</taxon>
        <taxon>Sphinginae</taxon>
        <taxon>Sphingini</taxon>
        <taxon>Manduca</taxon>
    </lineage>
</organism>
<evidence type="ECO:0000256" key="4">
    <source>
        <dbReference type="ARBA" id="ARBA00022481"/>
    </source>
</evidence>
<dbReference type="PANTHER" id="PTHR10484">
    <property type="entry name" value="HISTONE H4"/>
    <property type="match status" value="1"/>
</dbReference>
<keyword evidence="7" id="KW-0539">Nucleus</keyword>
<evidence type="ECO:0000256" key="8">
    <source>
        <dbReference type="ARBA" id="ARBA00023269"/>
    </source>
</evidence>
<keyword evidence="4" id="KW-0488">Methylation</keyword>
<keyword evidence="10" id="KW-1185">Reference proteome</keyword>
<keyword evidence="5" id="KW-0007">Acetylation</keyword>
<keyword evidence="3" id="KW-0158">Chromosome</keyword>
<gene>
    <name evidence="9" type="ORF">O3G_MSEX008526</name>
</gene>
<proteinExistence type="predicted"/>
<dbReference type="EMBL" id="JH668458">
    <property type="protein sequence ID" value="KAG6454143.1"/>
    <property type="molecule type" value="Genomic_DNA"/>
</dbReference>
<sequence length="221" mass="24421">MAPTINCATENTVHPMPNACESSISAALFSARLAILPPPNHAMVSVGHELPIMTVLSMRSAEVDEPKQFLDAFIQWFLVATIVVNPSYNNTIYKHNSNMTGRENGGDDLAKGGAKRHRKVLRDNIQGITKLAIRRVDIDGPIDAAIDRSVWKSLGEAYDTIFELFPPRPGRDYAGIGTERVYVKPARCLASHWVAFGTGVTYQPVVHWTVQLAPEFLQPQK</sequence>
<dbReference type="AlphaFoldDB" id="A0A922CQJ0"/>
<evidence type="ECO:0000313" key="10">
    <source>
        <dbReference type="Proteomes" id="UP000791440"/>
    </source>
</evidence>
<name>A0A922CQJ0_MANSE</name>
<evidence type="ECO:0000256" key="2">
    <source>
        <dbReference type="ARBA" id="ARBA00004286"/>
    </source>
</evidence>
<dbReference type="InterPro" id="IPR001951">
    <property type="entry name" value="Histone_H4"/>
</dbReference>
<dbReference type="GO" id="GO:0000786">
    <property type="term" value="C:nucleosome"/>
    <property type="evidence" value="ECO:0007669"/>
    <property type="project" value="UniProtKB-KW"/>
</dbReference>
<keyword evidence="6" id="KW-0238">DNA-binding</keyword>
<evidence type="ECO:0000256" key="3">
    <source>
        <dbReference type="ARBA" id="ARBA00022454"/>
    </source>
</evidence>
<evidence type="ECO:0000256" key="1">
    <source>
        <dbReference type="ARBA" id="ARBA00004123"/>
    </source>
</evidence>
<comment type="caution">
    <text evidence="9">The sequence shown here is derived from an EMBL/GenBank/DDBJ whole genome shotgun (WGS) entry which is preliminary data.</text>
</comment>
<protein>
    <submittedName>
        <fullName evidence="9">Uncharacterized protein</fullName>
    </submittedName>
</protein>
<accession>A0A922CQJ0</accession>
<evidence type="ECO:0000256" key="7">
    <source>
        <dbReference type="ARBA" id="ARBA00023242"/>
    </source>
</evidence>
<dbReference type="InterPro" id="IPR019809">
    <property type="entry name" value="Histone_H4_CS"/>
</dbReference>
<comment type="subcellular location">
    <subcellularLocation>
        <location evidence="2">Chromosome</location>
    </subcellularLocation>
    <subcellularLocation>
        <location evidence="1">Nucleus</location>
    </subcellularLocation>
</comment>
<evidence type="ECO:0000313" key="9">
    <source>
        <dbReference type="EMBL" id="KAG6454143.1"/>
    </source>
</evidence>
<dbReference type="PROSITE" id="PS00047">
    <property type="entry name" value="HISTONE_H4"/>
    <property type="match status" value="1"/>
</dbReference>
<keyword evidence="8" id="KW-0544">Nucleosome core</keyword>
<dbReference type="Proteomes" id="UP000791440">
    <property type="component" value="Unassembled WGS sequence"/>
</dbReference>
<reference evidence="9" key="2">
    <citation type="submission" date="2020-12" db="EMBL/GenBank/DDBJ databases">
        <authorList>
            <person name="Kanost M."/>
        </authorList>
    </citation>
    <scope>NUCLEOTIDE SEQUENCE</scope>
</reference>
<dbReference type="GO" id="GO:0030527">
    <property type="term" value="F:structural constituent of chromatin"/>
    <property type="evidence" value="ECO:0007669"/>
    <property type="project" value="InterPro"/>
</dbReference>
<evidence type="ECO:0000256" key="6">
    <source>
        <dbReference type="ARBA" id="ARBA00023125"/>
    </source>
</evidence>
<reference evidence="9" key="1">
    <citation type="journal article" date="2016" name="Insect Biochem. Mol. Biol.">
        <title>Multifaceted biological insights from a draft genome sequence of the tobacco hornworm moth, Manduca sexta.</title>
        <authorList>
            <person name="Kanost M.R."/>
            <person name="Arrese E.L."/>
            <person name="Cao X."/>
            <person name="Chen Y.R."/>
            <person name="Chellapilla S."/>
            <person name="Goldsmith M.R."/>
            <person name="Grosse-Wilde E."/>
            <person name="Heckel D.G."/>
            <person name="Herndon N."/>
            <person name="Jiang H."/>
            <person name="Papanicolaou A."/>
            <person name="Qu J."/>
            <person name="Soulages J.L."/>
            <person name="Vogel H."/>
            <person name="Walters J."/>
            <person name="Waterhouse R.M."/>
            <person name="Ahn S.J."/>
            <person name="Almeida F.C."/>
            <person name="An C."/>
            <person name="Aqrawi P."/>
            <person name="Bretschneider A."/>
            <person name="Bryant W.B."/>
            <person name="Bucks S."/>
            <person name="Chao H."/>
            <person name="Chevignon G."/>
            <person name="Christen J.M."/>
            <person name="Clarke D.F."/>
            <person name="Dittmer N.T."/>
            <person name="Ferguson L.C.F."/>
            <person name="Garavelou S."/>
            <person name="Gordon K.H.J."/>
            <person name="Gunaratna R.T."/>
            <person name="Han Y."/>
            <person name="Hauser F."/>
            <person name="He Y."/>
            <person name="Heidel-Fischer H."/>
            <person name="Hirsh A."/>
            <person name="Hu Y."/>
            <person name="Jiang H."/>
            <person name="Kalra D."/>
            <person name="Klinner C."/>
            <person name="Konig C."/>
            <person name="Kovar C."/>
            <person name="Kroll A.R."/>
            <person name="Kuwar S.S."/>
            <person name="Lee S.L."/>
            <person name="Lehman R."/>
            <person name="Li K."/>
            <person name="Li Z."/>
            <person name="Liang H."/>
            <person name="Lovelace S."/>
            <person name="Lu Z."/>
            <person name="Mansfield J.H."/>
            <person name="McCulloch K.J."/>
            <person name="Mathew T."/>
            <person name="Morton B."/>
            <person name="Muzny D.M."/>
            <person name="Neunemann D."/>
            <person name="Ongeri F."/>
            <person name="Pauchet Y."/>
            <person name="Pu L.L."/>
            <person name="Pyrousis I."/>
            <person name="Rao X.J."/>
            <person name="Redding A."/>
            <person name="Roesel C."/>
            <person name="Sanchez-Gracia A."/>
            <person name="Schaack S."/>
            <person name="Shukla A."/>
            <person name="Tetreau G."/>
            <person name="Wang Y."/>
            <person name="Xiong G.H."/>
            <person name="Traut W."/>
            <person name="Walsh T.K."/>
            <person name="Worley K.C."/>
            <person name="Wu D."/>
            <person name="Wu W."/>
            <person name="Wu Y.Q."/>
            <person name="Zhang X."/>
            <person name="Zou Z."/>
            <person name="Zucker H."/>
            <person name="Briscoe A.D."/>
            <person name="Burmester T."/>
            <person name="Clem R.J."/>
            <person name="Feyereisen R."/>
            <person name="Grimmelikhuijzen C.J.P."/>
            <person name="Hamodrakas S.J."/>
            <person name="Hansson B.S."/>
            <person name="Huguet E."/>
            <person name="Jermiin L.S."/>
            <person name="Lan Q."/>
            <person name="Lehman H.K."/>
            <person name="Lorenzen M."/>
            <person name="Merzendorfer H."/>
            <person name="Michalopoulos I."/>
            <person name="Morton D.B."/>
            <person name="Muthukrishnan S."/>
            <person name="Oakeshott J.G."/>
            <person name="Palmer W."/>
            <person name="Park Y."/>
            <person name="Passarelli A.L."/>
            <person name="Rozas J."/>
            <person name="Schwartz L.M."/>
            <person name="Smith W."/>
            <person name="Southgate A."/>
            <person name="Vilcinskas A."/>
            <person name="Vogt R."/>
            <person name="Wang P."/>
            <person name="Werren J."/>
            <person name="Yu X.Q."/>
            <person name="Zhou J.J."/>
            <person name="Brown S.J."/>
            <person name="Scherer S.E."/>
            <person name="Richards S."/>
            <person name="Blissard G.W."/>
        </authorList>
    </citation>
    <scope>NUCLEOTIDE SEQUENCE</scope>
</reference>
<dbReference type="GO" id="GO:0005634">
    <property type="term" value="C:nucleus"/>
    <property type="evidence" value="ECO:0007669"/>
    <property type="project" value="UniProtKB-SubCell"/>
</dbReference>